<comment type="caution">
    <text evidence="4">The sequence shown here is derived from an EMBL/GenBank/DDBJ whole genome shotgun (WGS) entry which is preliminary data.</text>
</comment>
<keyword evidence="5" id="KW-1185">Reference proteome</keyword>
<keyword evidence="1" id="KW-0521">NADP</keyword>
<dbReference type="Pfam" id="PF05368">
    <property type="entry name" value="NmrA"/>
    <property type="match status" value="1"/>
</dbReference>
<dbReference type="SUPFAM" id="SSF51735">
    <property type="entry name" value="NAD(P)-binding Rossmann-fold domains"/>
    <property type="match status" value="1"/>
</dbReference>
<dbReference type="Gene3D" id="3.90.25.10">
    <property type="entry name" value="UDP-galactose 4-epimerase, domain 1"/>
    <property type="match status" value="1"/>
</dbReference>
<dbReference type="PANTHER" id="PTHR47706:SF9">
    <property type="entry name" value="NMRA-LIKE DOMAIN-CONTAINING PROTEIN-RELATED"/>
    <property type="match status" value="1"/>
</dbReference>
<dbReference type="InterPro" id="IPR051609">
    <property type="entry name" value="NmrA/Isoflavone_reductase-like"/>
</dbReference>
<accession>A0ABR3SHA9</accession>
<gene>
    <name evidence="4" type="ORF">SLS56_009412</name>
</gene>
<dbReference type="Proteomes" id="UP001521116">
    <property type="component" value="Unassembled WGS sequence"/>
</dbReference>
<evidence type="ECO:0000313" key="4">
    <source>
        <dbReference type="EMBL" id="KAL1620996.1"/>
    </source>
</evidence>
<reference evidence="4 5" key="1">
    <citation type="submission" date="2024-02" db="EMBL/GenBank/DDBJ databases">
        <title>De novo assembly and annotation of 12 fungi associated with fruit tree decline syndrome in Ontario, Canada.</title>
        <authorList>
            <person name="Sulman M."/>
            <person name="Ellouze W."/>
            <person name="Ilyukhin E."/>
        </authorList>
    </citation>
    <scope>NUCLEOTIDE SEQUENCE [LARGE SCALE GENOMIC DNA]</scope>
    <source>
        <strain evidence="4 5">M1-105</strain>
    </source>
</reference>
<proteinExistence type="predicted"/>
<feature type="domain" description="NmrA-like" evidence="3">
    <location>
        <begin position="4"/>
        <end position="267"/>
    </location>
</feature>
<protein>
    <recommendedName>
        <fullName evidence="3">NmrA-like domain-containing protein</fullName>
    </recommendedName>
</protein>
<evidence type="ECO:0000259" key="3">
    <source>
        <dbReference type="Pfam" id="PF05368"/>
    </source>
</evidence>
<dbReference type="InterPro" id="IPR036291">
    <property type="entry name" value="NAD(P)-bd_dom_sf"/>
</dbReference>
<dbReference type="PANTHER" id="PTHR47706">
    <property type="entry name" value="NMRA-LIKE FAMILY PROTEIN"/>
    <property type="match status" value="1"/>
</dbReference>
<dbReference type="EMBL" id="JAJVDC020000159">
    <property type="protein sequence ID" value="KAL1620996.1"/>
    <property type="molecule type" value="Genomic_DNA"/>
</dbReference>
<organism evidence="4 5">
    <name type="scientific">Neofusicoccum ribis</name>
    <dbReference type="NCBI Taxonomy" id="45134"/>
    <lineage>
        <taxon>Eukaryota</taxon>
        <taxon>Fungi</taxon>
        <taxon>Dikarya</taxon>
        <taxon>Ascomycota</taxon>
        <taxon>Pezizomycotina</taxon>
        <taxon>Dothideomycetes</taxon>
        <taxon>Dothideomycetes incertae sedis</taxon>
        <taxon>Botryosphaeriales</taxon>
        <taxon>Botryosphaeriaceae</taxon>
        <taxon>Neofusicoccum</taxon>
    </lineage>
</organism>
<evidence type="ECO:0000256" key="2">
    <source>
        <dbReference type="ARBA" id="ARBA00023002"/>
    </source>
</evidence>
<dbReference type="InterPro" id="IPR008030">
    <property type="entry name" value="NmrA-like"/>
</dbReference>
<evidence type="ECO:0000313" key="5">
    <source>
        <dbReference type="Proteomes" id="UP001521116"/>
    </source>
</evidence>
<sequence>MAFETVAVFGADGQIGQHILEKLSHNFKANFKVLAFIHPEDQPSCSRNYHKSIIKQFDLNELSREGLAKDLQGVDAVISALGGKALDAQPTIQDAAADAGVKRFYPSEYGMHHIYQKPGDLRGHLHPIWNQKHKLNERAVLHPAVQSGMMSYTVIGCGDFYNRDREPVWCSWMREDVEEYILHIIGDPETKADFTNLDDFAAYLVETLLHPAKSENQYLNFVSDTISHMGIAESLRKHTGRTVKIDYYPVEKMHEVAADPTKAPQELRQSPFPPDFWFMVKGMQGEGRSIRPRGQVHNYLFPDVQPTTFDKYFQQKFKGEQT</sequence>
<name>A0ABR3SHA9_9PEZI</name>
<dbReference type="Gene3D" id="3.40.50.720">
    <property type="entry name" value="NAD(P)-binding Rossmann-like Domain"/>
    <property type="match status" value="1"/>
</dbReference>
<keyword evidence="2" id="KW-0560">Oxidoreductase</keyword>
<evidence type="ECO:0000256" key="1">
    <source>
        <dbReference type="ARBA" id="ARBA00022857"/>
    </source>
</evidence>